<keyword evidence="1" id="KW-0238">DNA-binding</keyword>
<dbReference type="Pfam" id="PF02082">
    <property type="entry name" value="Rrf2"/>
    <property type="match status" value="1"/>
</dbReference>
<dbReference type="InterPro" id="IPR030489">
    <property type="entry name" value="TR_Rrf2-type_CS"/>
</dbReference>
<dbReference type="GO" id="GO:0003700">
    <property type="term" value="F:DNA-binding transcription factor activity"/>
    <property type="evidence" value="ECO:0007669"/>
    <property type="project" value="TreeGrafter"/>
</dbReference>
<dbReference type="GO" id="GO:0003677">
    <property type="term" value="F:DNA binding"/>
    <property type="evidence" value="ECO:0007669"/>
    <property type="project" value="UniProtKB-KW"/>
</dbReference>
<dbReference type="InterPro" id="IPR000944">
    <property type="entry name" value="Tscrpt_reg_Rrf2"/>
</dbReference>
<evidence type="ECO:0000313" key="2">
    <source>
        <dbReference type="EMBL" id="MBB3064238.1"/>
    </source>
</evidence>
<dbReference type="Proteomes" id="UP000581135">
    <property type="component" value="Unassembled WGS sequence"/>
</dbReference>
<dbReference type="PANTHER" id="PTHR33221:SF4">
    <property type="entry name" value="HTH-TYPE TRANSCRIPTIONAL REPRESSOR NSRR"/>
    <property type="match status" value="1"/>
</dbReference>
<proteinExistence type="predicted"/>
<dbReference type="InterPro" id="IPR036388">
    <property type="entry name" value="WH-like_DNA-bd_sf"/>
</dbReference>
<dbReference type="PROSITE" id="PS01332">
    <property type="entry name" value="HTH_RRF2_1"/>
    <property type="match status" value="1"/>
</dbReference>
<dbReference type="PANTHER" id="PTHR33221">
    <property type="entry name" value="WINGED HELIX-TURN-HELIX TRANSCRIPTIONAL REGULATOR, RRF2 FAMILY"/>
    <property type="match status" value="1"/>
</dbReference>
<reference evidence="2 3" key="1">
    <citation type="submission" date="2020-08" db="EMBL/GenBank/DDBJ databases">
        <title>Genomic Encyclopedia of Type Strains, Phase III (KMG-III): the genomes of soil and plant-associated and newly described type strains.</title>
        <authorList>
            <person name="Whitman W."/>
        </authorList>
    </citation>
    <scope>NUCLEOTIDE SEQUENCE [LARGE SCALE GENOMIC DNA]</scope>
    <source>
        <strain evidence="2 3">CECT 8803</strain>
    </source>
</reference>
<dbReference type="RefSeq" id="WP_183415038.1">
    <property type="nucleotide sequence ID" value="NZ_JACHXA010000001.1"/>
</dbReference>
<dbReference type="AlphaFoldDB" id="A0A839SPU1"/>
<gene>
    <name evidence="2" type="ORF">FHR98_000503</name>
</gene>
<evidence type="ECO:0000313" key="3">
    <source>
        <dbReference type="Proteomes" id="UP000581135"/>
    </source>
</evidence>
<keyword evidence="3" id="KW-1185">Reference proteome</keyword>
<dbReference type="InterPro" id="IPR036390">
    <property type="entry name" value="WH_DNA-bd_sf"/>
</dbReference>
<accession>A0A839SPU1</accession>
<dbReference type="EMBL" id="JACHXA010000001">
    <property type="protein sequence ID" value="MBB3064238.1"/>
    <property type="molecule type" value="Genomic_DNA"/>
</dbReference>
<dbReference type="PROSITE" id="PS51197">
    <property type="entry name" value="HTH_RRF2_2"/>
    <property type="match status" value="1"/>
</dbReference>
<organism evidence="2 3">
    <name type="scientific">Limibacillus halophilus</name>
    <dbReference type="NCBI Taxonomy" id="1579333"/>
    <lineage>
        <taxon>Bacteria</taxon>
        <taxon>Pseudomonadati</taxon>
        <taxon>Pseudomonadota</taxon>
        <taxon>Alphaproteobacteria</taxon>
        <taxon>Rhodospirillales</taxon>
        <taxon>Rhodovibrionaceae</taxon>
        <taxon>Limibacillus</taxon>
    </lineage>
</organism>
<dbReference type="NCBIfam" id="TIGR00738">
    <property type="entry name" value="rrf2_super"/>
    <property type="match status" value="1"/>
</dbReference>
<dbReference type="SUPFAM" id="SSF46785">
    <property type="entry name" value="Winged helix' DNA-binding domain"/>
    <property type="match status" value="1"/>
</dbReference>
<evidence type="ECO:0000256" key="1">
    <source>
        <dbReference type="ARBA" id="ARBA00023125"/>
    </source>
</evidence>
<dbReference type="Gene3D" id="1.10.10.10">
    <property type="entry name" value="Winged helix-like DNA-binding domain superfamily/Winged helix DNA-binding domain"/>
    <property type="match status" value="1"/>
</dbReference>
<comment type="caution">
    <text evidence="2">The sequence shown here is derived from an EMBL/GenBank/DDBJ whole genome shotgun (WGS) entry which is preliminary data.</text>
</comment>
<protein>
    <submittedName>
        <fullName evidence="2">Rrf2 family nitric oxide-sensitive transcriptional repressor</fullName>
    </submittedName>
</protein>
<dbReference type="GO" id="GO:0005829">
    <property type="term" value="C:cytosol"/>
    <property type="evidence" value="ECO:0007669"/>
    <property type="project" value="TreeGrafter"/>
</dbReference>
<sequence length="153" mass="16481">MRMTQHSDYALRLLVFLALRTDRTCTVSEIAEAYGLSRHHLLKVALQLKNLGLVDSLRGRSGGINLAVDPADINIGALMKSLETDFALVECMKPTGGNCVISPECRLKGMFHEALEAYLDVLRAYSLADALGNGPALAALLEIPGTENLGSLN</sequence>
<name>A0A839SPU1_9PROT</name>